<dbReference type="EMBL" id="BBIO01000002">
    <property type="protein sequence ID" value="GAK44153.1"/>
    <property type="molecule type" value="Genomic_DNA"/>
</dbReference>
<feature type="region of interest" description="Disordered" evidence="1">
    <location>
        <begin position="178"/>
        <end position="197"/>
    </location>
</feature>
<protein>
    <submittedName>
        <fullName evidence="4">Conserved protein</fullName>
    </submittedName>
</protein>
<dbReference type="InterPro" id="IPR018639">
    <property type="entry name" value="DUF2062"/>
</dbReference>
<feature type="transmembrane region" description="Helical" evidence="2">
    <location>
        <begin position="138"/>
        <end position="161"/>
    </location>
</feature>
<evidence type="ECO:0000313" key="4">
    <source>
        <dbReference type="EMBL" id="GAK44153.1"/>
    </source>
</evidence>
<evidence type="ECO:0000313" key="5">
    <source>
        <dbReference type="Proteomes" id="UP000028702"/>
    </source>
</evidence>
<dbReference type="PANTHER" id="PTHR40547:SF1">
    <property type="entry name" value="SLL0298 PROTEIN"/>
    <property type="match status" value="1"/>
</dbReference>
<dbReference type="eggNOG" id="COG3216">
    <property type="taxonomic scope" value="Bacteria"/>
</dbReference>
<dbReference type="Pfam" id="PF09835">
    <property type="entry name" value="DUF2062"/>
    <property type="match status" value="1"/>
</dbReference>
<feature type="domain" description="DUF2062" evidence="3">
    <location>
        <begin position="26"/>
        <end position="173"/>
    </location>
</feature>
<reference evidence="4 5" key="1">
    <citation type="submission" date="2014-07" db="EMBL/GenBank/DDBJ databases">
        <title>Tepidicaulis marinum gen. nov., sp. nov., a novel marine bacterium denitrifying nitrate to nitrous oxide strictly under microaerobic conditions.</title>
        <authorList>
            <person name="Takeuchi M."/>
            <person name="Yamagishi T."/>
            <person name="Kamagata Y."/>
            <person name="Oshima K."/>
            <person name="Hattori M."/>
            <person name="Katayama T."/>
            <person name="Hanada S."/>
            <person name="Tamaki H."/>
            <person name="Marumo K."/>
            <person name="Maeda H."/>
            <person name="Nedachi M."/>
            <person name="Iwasaki W."/>
            <person name="Suwa Y."/>
            <person name="Sakata S."/>
        </authorList>
    </citation>
    <scope>NUCLEOTIDE SEQUENCE [LARGE SCALE GENOMIC DNA]</scope>
    <source>
        <strain evidence="4 5">MA2</strain>
    </source>
</reference>
<evidence type="ECO:0000259" key="3">
    <source>
        <dbReference type="Pfam" id="PF09835"/>
    </source>
</evidence>
<proteinExistence type="predicted"/>
<evidence type="ECO:0000256" key="2">
    <source>
        <dbReference type="SAM" id="Phobius"/>
    </source>
</evidence>
<evidence type="ECO:0000256" key="1">
    <source>
        <dbReference type="SAM" id="MobiDB-lite"/>
    </source>
</evidence>
<accession>A0A081B7Y5</accession>
<name>A0A081B7Y5_9HYPH</name>
<keyword evidence="5" id="KW-1185">Reference proteome</keyword>
<keyword evidence="2" id="KW-0472">Membrane</keyword>
<keyword evidence="2" id="KW-0812">Transmembrane</keyword>
<gene>
    <name evidence="4" type="ORF">M2A_0652</name>
</gene>
<dbReference type="RefSeq" id="WP_045442855.1">
    <property type="nucleotide sequence ID" value="NZ_BBIO01000002.1"/>
</dbReference>
<sequence>MFRRRKELHPIERLREWFWPRSGWRRAFQYGWRRVWRLSGSPHAIAIGVAAGAFASFTPFVGFHFMLGFMVAWIFRGNLIASAFGTFVGNPITFPFIWIGTYDLGRWLLSYDKPANMHPTALSSDLFFNQALDKVLPIIGPMSLGSVLLGVPAAVAIYFVSKPAVEAYQKKRRETLAQRARHRNAKMSERQGQALPE</sequence>
<feature type="transmembrane region" description="Helical" evidence="2">
    <location>
        <begin position="44"/>
        <end position="67"/>
    </location>
</feature>
<dbReference type="PANTHER" id="PTHR40547">
    <property type="entry name" value="SLL0298 PROTEIN"/>
    <property type="match status" value="1"/>
</dbReference>
<dbReference type="AlphaFoldDB" id="A0A081B7Y5"/>
<feature type="transmembrane region" description="Helical" evidence="2">
    <location>
        <begin position="79"/>
        <end position="99"/>
    </location>
</feature>
<dbReference type="Proteomes" id="UP000028702">
    <property type="component" value="Unassembled WGS sequence"/>
</dbReference>
<dbReference type="STRING" id="1333998.M2A_0652"/>
<keyword evidence="2" id="KW-1133">Transmembrane helix</keyword>
<comment type="caution">
    <text evidence="4">The sequence shown here is derived from an EMBL/GenBank/DDBJ whole genome shotgun (WGS) entry which is preliminary data.</text>
</comment>
<organism evidence="4 5">
    <name type="scientific">Tepidicaulis marinus</name>
    <dbReference type="NCBI Taxonomy" id="1333998"/>
    <lineage>
        <taxon>Bacteria</taxon>
        <taxon>Pseudomonadati</taxon>
        <taxon>Pseudomonadota</taxon>
        <taxon>Alphaproteobacteria</taxon>
        <taxon>Hyphomicrobiales</taxon>
        <taxon>Parvibaculaceae</taxon>
        <taxon>Tepidicaulis</taxon>
    </lineage>
</organism>